<dbReference type="Gene3D" id="3.30.760.10">
    <property type="entry name" value="RNA Cap, Translation Initiation Factor Eif4e"/>
    <property type="match status" value="1"/>
</dbReference>
<name>A0AA88LBP9_ARTSF</name>
<feature type="region of interest" description="Disordered" evidence="2">
    <location>
        <begin position="1"/>
        <end position="27"/>
    </location>
</feature>
<proteinExistence type="inferred from homology"/>
<keyword evidence="4" id="KW-1185">Reference proteome</keyword>
<dbReference type="Proteomes" id="UP001187531">
    <property type="component" value="Unassembled WGS sequence"/>
</dbReference>
<evidence type="ECO:0000256" key="2">
    <source>
        <dbReference type="SAM" id="MobiDB-lite"/>
    </source>
</evidence>
<feature type="compositionally biased region" description="Polar residues" evidence="2">
    <location>
        <begin position="1"/>
        <end position="18"/>
    </location>
</feature>
<evidence type="ECO:0000313" key="3">
    <source>
        <dbReference type="EMBL" id="KAK2724527.1"/>
    </source>
</evidence>
<gene>
    <name evidence="3" type="ORF">QYM36_001129</name>
</gene>
<dbReference type="InterPro" id="IPR023398">
    <property type="entry name" value="TIF_eIF4e-like"/>
</dbReference>
<evidence type="ECO:0000256" key="1">
    <source>
        <dbReference type="RuleBase" id="RU004374"/>
    </source>
</evidence>
<accession>A0AA88LBP9</accession>
<keyword evidence="1" id="KW-0396">Initiation factor</keyword>
<comment type="similarity">
    <text evidence="1">Belongs to the eukaryotic initiation factor 4E family.</text>
</comment>
<dbReference type="GO" id="GO:0016281">
    <property type="term" value="C:eukaryotic translation initiation factor 4F complex"/>
    <property type="evidence" value="ECO:0007669"/>
    <property type="project" value="TreeGrafter"/>
</dbReference>
<evidence type="ECO:0008006" key="5">
    <source>
        <dbReference type="Google" id="ProtNLM"/>
    </source>
</evidence>
<dbReference type="SUPFAM" id="SSF55418">
    <property type="entry name" value="eIF4e-like"/>
    <property type="match status" value="1"/>
</dbReference>
<protein>
    <recommendedName>
        <fullName evidence="5">Eukaryotic translation initiation factor 4E</fullName>
    </recommendedName>
</protein>
<dbReference type="InterPro" id="IPR001040">
    <property type="entry name" value="TIF_eIF_4E"/>
</dbReference>
<evidence type="ECO:0000313" key="4">
    <source>
        <dbReference type="Proteomes" id="UP001187531"/>
    </source>
</evidence>
<sequence>MQTEGLMIQNMNNTSSESGEGLEGPHLPTSDELKQWTFYMRDATGQRGNWDKTLQEIHSFDTVKGFWELLYHMAKPSQIKQNPRTKEAKNISIFRKGISPRWEDPANSNGGRFEMNISADKLGSSLEIDKLWEDLILLMIGENFGELNEKIHGVDLAIRRREYRLSLWVGECDEQAKSLMIEKIKSISDVEIRFENHTW</sequence>
<keyword evidence="1" id="KW-0648">Protein biosynthesis</keyword>
<reference evidence="3" key="1">
    <citation type="submission" date="2023-07" db="EMBL/GenBank/DDBJ databases">
        <title>Chromosome-level genome assembly of Artemia franciscana.</title>
        <authorList>
            <person name="Jo E."/>
        </authorList>
    </citation>
    <scope>NUCLEOTIDE SEQUENCE</scope>
    <source>
        <tissue evidence="3">Whole body</tissue>
    </source>
</reference>
<dbReference type="EMBL" id="JAVRJZ010000003">
    <property type="protein sequence ID" value="KAK2724527.1"/>
    <property type="molecule type" value="Genomic_DNA"/>
</dbReference>
<keyword evidence="1" id="KW-0694">RNA-binding</keyword>
<dbReference type="PANTHER" id="PTHR11960">
    <property type="entry name" value="EUKARYOTIC TRANSLATION INITIATION FACTOR 4E RELATED"/>
    <property type="match status" value="1"/>
</dbReference>
<comment type="caution">
    <text evidence="3">The sequence shown here is derived from an EMBL/GenBank/DDBJ whole genome shotgun (WGS) entry which is preliminary data.</text>
</comment>
<dbReference type="GO" id="GO:0000340">
    <property type="term" value="F:RNA 7-methylguanosine cap binding"/>
    <property type="evidence" value="ECO:0007669"/>
    <property type="project" value="TreeGrafter"/>
</dbReference>
<dbReference type="AlphaFoldDB" id="A0AA88LBP9"/>
<dbReference type="Pfam" id="PF01652">
    <property type="entry name" value="IF4E"/>
    <property type="match status" value="1"/>
</dbReference>
<organism evidence="3 4">
    <name type="scientific">Artemia franciscana</name>
    <name type="common">Brine shrimp</name>
    <name type="synonym">Artemia sanfranciscana</name>
    <dbReference type="NCBI Taxonomy" id="6661"/>
    <lineage>
        <taxon>Eukaryota</taxon>
        <taxon>Metazoa</taxon>
        <taxon>Ecdysozoa</taxon>
        <taxon>Arthropoda</taxon>
        <taxon>Crustacea</taxon>
        <taxon>Branchiopoda</taxon>
        <taxon>Anostraca</taxon>
        <taxon>Artemiidae</taxon>
        <taxon>Artemia</taxon>
    </lineage>
</organism>
<dbReference type="GO" id="GO:0003743">
    <property type="term" value="F:translation initiation factor activity"/>
    <property type="evidence" value="ECO:0007669"/>
    <property type="project" value="UniProtKB-KW"/>
</dbReference>